<evidence type="ECO:0000313" key="2">
    <source>
        <dbReference type="EMBL" id="MCA9379588.1"/>
    </source>
</evidence>
<protein>
    <submittedName>
        <fullName evidence="2">GNAT family N-acetyltransferase</fullName>
    </submittedName>
</protein>
<feature type="domain" description="N-acetyltransferase" evidence="1">
    <location>
        <begin position="1"/>
        <end position="157"/>
    </location>
</feature>
<reference evidence="2" key="2">
    <citation type="journal article" date="2021" name="Microbiome">
        <title>Successional dynamics and alternative stable states in a saline activated sludge microbial community over 9 years.</title>
        <authorList>
            <person name="Wang Y."/>
            <person name="Ye J."/>
            <person name="Ju F."/>
            <person name="Liu L."/>
            <person name="Boyd J.A."/>
            <person name="Deng Y."/>
            <person name="Parks D.H."/>
            <person name="Jiang X."/>
            <person name="Yin X."/>
            <person name="Woodcroft B.J."/>
            <person name="Tyson G.W."/>
            <person name="Hugenholtz P."/>
            <person name="Polz M.F."/>
            <person name="Zhang T."/>
        </authorList>
    </citation>
    <scope>NUCLEOTIDE SEQUENCE</scope>
    <source>
        <strain evidence="2">HKST-UBA15</strain>
    </source>
</reference>
<evidence type="ECO:0000313" key="3">
    <source>
        <dbReference type="Proteomes" id="UP000745577"/>
    </source>
</evidence>
<evidence type="ECO:0000259" key="1">
    <source>
        <dbReference type="PROSITE" id="PS51186"/>
    </source>
</evidence>
<accession>A0A955IDI8</accession>
<gene>
    <name evidence="2" type="ORF">KC675_00225</name>
</gene>
<sequence length="166" mass="19439">MVIKQATTSDLDSFYELFTEIMHEGYAGYTPTLINHFLTKDYNKTNFFLWLERFFRNIYLALESDKVIGFIVGDYTYGGVAFVSWLGVKEEFRKKGVGLSLYSVYEDFAKTKKAHLIELYTYPKVEPFYLKLGFKRVGVREQGYFGQKNYIMNKKIGEWDESSLPS</sequence>
<reference evidence="2" key="1">
    <citation type="submission" date="2020-04" db="EMBL/GenBank/DDBJ databases">
        <authorList>
            <person name="Zhang T."/>
        </authorList>
    </citation>
    <scope>NUCLEOTIDE SEQUENCE</scope>
    <source>
        <strain evidence="2">HKST-UBA15</strain>
    </source>
</reference>
<dbReference type="InterPro" id="IPR000182">
    <property type="entry name" value="GNAT_dom"/>
</dbReference>
<dbReference type="Proteomes" id="UP000745577">
    <property type="component" value="Unassembled WGS sequence"/>
</dbReference>
<dbReference type="InterPro" id="IPR016181">
    <property type="entry name" value="Acyl_CoA_acyltransferase"/>
</dbReference>
<dbReference type="AlphaFoldDB" id="A0A955IDI8"/>
<comment type="caution">
    <text evidence="2">The sequence shown here is derived from an EMBL/GenBank/DDBJ whole genome shotgun (WGS) entry which is preliminary data.</text>
</comment>
<dbReference type="GO" id="GO:0016747">
    <property type="term" value="F:acyltransferase activity, transferring groups other than amino-acyl groups"/>
    <property type="evidence" value="ECO:0007669"/>
    <property type="project" value="InterPro"/>
</dbReference>
<proteinExistence type="predicted"/>
<dbReference type="PROSITE" id="PS51186">
    <property type="entry name" value="GNAT"/>
    <property type="match status" value="1"/>
</dbReference>
<dbReference type="CDD" id="cd04301">
    <property type="entry name" value="NAT_SF"/>
    <property type="match status" value="1"/>
</dbReference>
<organism evidence="2 3">
    <name type="scientific">Candidatus Dojkabacteria bacterium</name>
    <dbReference type="NCBI Taxonomy" id="2099670"/>
    <lineage>
        <taxon>Bacteria</taxon>
        <taxon>Candidatus Dojkabacteria</taxon>
    </lineage>
</organism>
<dbReference type="EMBL" id="JAGQLL010000003">
    <property type="protein sequence ID" value="MCA9379588.1"/>
    <property type="molecule type" value="Genomic_DNA"/>
</dbReference>
<dbReference type="Gene3D" id="3.40.630.30">
    <property type="match status" value="1"/>
</dbReference>
<dbReference type="SUPFAM" id="SSF55729">
    <property type="entry name" value="Acyl-CoA N-acyltransferases (Nat)"/>
    <property type="match status" value="1"/>
</dbReference>
<dbReference type="Pfam" id="PF00583">
    <property type="entry name" value="Acetyltransf_1"/>
    <property type="match status" value="1"/>
</dbReference>
<name>A0A955IDI8_9BACT</name>